<protein>
    <submittedName>
        <fullName evidence="1">Uncharacterized protein</fullName>
    </submittedName>
</protein>
<dbReference type="Proteomes" id="UP001147752">
    <property type="component" value="Unassembled WGS sequence"/>
</dbReference>
<keyword evidence="2" id="KW-1185">Reference proteome</keyword>
<evidence type="ECO:0000313" key="1">
    <source>
        <dbReference type="EMBL" id="KAJ5374655.1"/>
    </source>
</evidence>
<reference evidence="1" key="1">
    <citation type="submission" date="2022-12" db="EMBL/GenBank/DDBJ databases">
        <authorList>
            <person name="Petersen C."/>
        </authorList>
    </citation>
    <scope>NUCLEOTIDE SEQUENCE</scope>
    <source>
        <strain evidence="1">IBT 3081</strain>
    </source>
</reference>
<dbReference type="RefSeq" id="XP_056580641.1">
    <property type="nucleotide sequence ID" value="XM_056724391.1"/>
</dbReference>
<sequence length="69" mass="8131">MTENSRERCLVLQYFEKFGCDEVMSQNPSYPEDQESLDLTTPEEEAVQAQIKNHHAQSLERKKILQEME</sequence>
<dbReference type="GeneID" id="81463574"/>
<comment type="caution">
    <text evidence="1">The sequence shown here is derived from an EMBL/GenBank/DDBJ whole genome shotgun (WGS) entry which is preliminary data.</text>
</comment>
<gene>
    <name evidence="1" type="ORF">N7517_006661</name>
</gene>
<name>A0A9W9SAX7_9EURO</name>
<accession>A0A9W9SAX7</accession>
<proteinExistence type="predicted"/>
<organism evidence="1 2">
    <name type="scientific">Penicillium concentricum</name>
    <dbReference type="NCBI Taxonomy" id="293559"/>
    <lineage>
        <taxon>Eukaryota</taxon>
        <taxon>Fungi</taxon>
        <taxon>Dikarya</taxon>
        <taxon>Ascomycota</taxon>
        <taxon>Pezizomycotina</taxon>
        <taxon>Eurotiomycetes</taxon>
        <taxon>Eurotiomycetidae</taxon>
        <taxon>Eurotiales</taxon>
        <taxon>Aspergillaceae</taxon>
        <taxon>Penicillium</taxon>
    </lineage>
</organism>
<evidence type="ECO:0000313" key="2">
    <source>
        <dbReference type="Proteomes" id="UP001147752"/>
    </source>
</evidence>
<dbReference type="EMBL" id="JAPZBT010000002">
    <property type="protein sequence ID" value="KAJ5374655.1"/>
    <property type="molecule type" value="Genomic_DNA"/>
</dbReference>
<reference evidence="1" key="2">
    <citation type="journal article" date="2023" name="IMA Fungus">
        <title>Comparative genomic study of the Penicillium genus elucidates a diverse pangenome and 15 lateral gene transfer events.</title>
        <authorList>
            <person name="Petersen C."/>
            <person name="Sorensen T."/>
            <person name="Nielsen M.R."/>
            <person name="Sondergaard T.E."/>
            <person name="Sorensen J.L."/>
            <person name="Fitzpatrick D.A."/>
            <person name="Frisvad J.C."/>
            <person name="Nielsen K.L."/>
        </authorList>
    </citation>
    <scope>NUCLEOTIDE SEQUENCE</scope>
    <source>
        <strain evidence="1">IBT 3081</strain>
    </source>
</reference>
<dbReference type="AlphaFoldDB" id="A0A9W9SAX7"/>